<dbReference type="Proteomes" id="UP000051530">
    <property type="component" value="Unassembled WGS sequence"/>
</dbReference>
<comment type="caution">
    <text evidence="2">The sequence shown here is derived from an EMBL/GenBank/DDBJ whole genome shotgun (WGS) entry which is preliminary data.</text>
</comment>
<name>A0A0R0M804_9MICR</name>
<keyword evidence="1" id="KW-0472">Membrane</keyword>
<protein>
    <submittedName>
        <fullName evidence="2">Uncharacterized protein</fullName>
    </submittedName>
</protein>
<dbReference type="AlphaFoldDB" id="A0A0R0M804"/>
<keyword evidence="3" id="KW-1185">Reference proteome</keyword>
<evidence type="ECO:0000313" key="2">
    <source>
        <dbReference type="EMBL" id="KRH95040.1"/>
    </source>
</evidence>
<accession>A0A0R0M804</accession>
<dbReference type="EMBL" id="LGUB01000009">
    <property type="protein sequence ID" value="KRH95040.1"/>
    <property type="molecule type" value="Genomic_DNA"/>
</dbReference>
<gene>
    <name evidence="2" type="ORF">M153_5000031888</name>
</gene>
<dbReference type="VEuPathDB" id="MicrosporidiaDB:M153_5000031888"/>
<reference evidence="2 3" key="1">
    <citation type="submission" date="2015-07" db="EMBL/GenBank/DDBJ databases">
        <title>The genome of Pseudoloma neurophilia, a relevant intracellular parasite of the zebrafish.</title>
        <authorList>
            <person name="Ndikumana S."/>
            <person name="Pelin A."/>
            <person name="Sanders J."/>
            <person name="Corradi N."/>
        </authorList>
    </citation>
    <scope>NUCLEOTIDE SEQUENCE [LARGE SCALE GENOMIC DNA]</scope>
    <source>
        <strain evidence="2 3">MK1</strain>
    </source>
</reference>
<organism evidence="2 3">
    <name type="scientific">Pseudoloma neurophilia</name>
    <dbReference type="NCBI Taxonomy" id="146866"/>
    <lineage>
        <taxon>Eukaryota</taxon>
        <taxon>Fungi</taxon>
        <taxon>Fungi incertae sedis</taxon>
        <taxon>Microsporidia</taxon>
        <taxon>Pseudoloma</taxon>
    </lineage>
</organism>
<proteinExistence type="predicted"/>
<keyword evidence="1" id="KW-0812">Transmembrane</keyword>
<feature type="transmembrane region" description="Helical" evidence="1">
    <location>
        <begin position="37"/>
        <end position="59"/>
    </location>
</feature>
<keyword evidence="1" id="KW-1133">Transmembrane helix</keyword>
<sequence length="66" mass="8157">MYRNTFYKTNLNNFHEQPCVCMRRPFRTFNNTGVQRYIFLCCSIFPILISLLIFLRRFVRIFLLKK</sequence>
<evidence type="ECO:0000256" key="1">
    <source>
        <dbReference type="SAM" id="Phobius"/>
    </source>
</evidence>
<evidence type="ECO:0000313" key="3">
    <source>
        <dbReference type="Proteomes" id="UP000051530"/>
    </source>
</evidence>